<dbReference type="STRING" id="1245745.A0A0A2V7T8"/>
<evidence type="ECO:0008006" key="4">
    <source>
        <dbReference type="Google" id="ProtNLM"/>
    </source>
</evidence>
<dbReference type="Proteomes" id="UP000030106">
    <property type="component" value="Unassembled WGS sequence"/>
</dbReference>
<dbReference type="eggNOG" id="ENOG502S2IV">
    <property type="taxonomic scope" value="Eukaryota"/>
</dbReference>
<dbReference type="EMBL" id="ANFO01001138">
    <property type="protein sequence ID" value="KGQ03941.1"/>
    <property type="molecule type" value="Genomic_DNA"/>
</dbReference>
<reference evidence="2 3" key="1">
    <citation type="submission" date="2012-10" db="EMBL/GenBank/DDBJ databases">
        <title>Genome sequencing and analysis of entomopathogenic fungi Beauveria bassiana D1-5.</title>
        <authorList>
            <person name="Li Q."/>
            <person name="Wang L."/>
            <person name="Zhang Z."/>
            <person name="Wang Q."/>
            <person name="Ren J."/>
            <person name="Wang M."/>
            <person name="Xu W."/>
            <person name="Wang J."/>
            <person name="Lu Y."/>
            <person name="Du Q."/>
            <person name="Sun Z."/>
        </authorList>
    </citation>
    <scope>NUCLEOTIDE SEQUENCE [LARGE SCALE GENOMIC DNA]</scope>
    <source>
        <strain evidence="2 3">D1-5</strain>
    </source>
</reference>
<evidence type="ECO:0000313" key="3">
    <source>
        <dbReference type="Proteomes" id="UP000030106"/>
    </source>
</evidence>
<accession>A0A0A2V7T8</accession>
<name>A0A0A2V7T8_BEABA</name>
<dbReference type="AlphaFoldDB" id="A0A0A2V7T8"/>
<comment type="caution">
    <text evidence="2">The sequence shown here is derived from an EMBL/GenBank/DDBJ whole genome shotgun (WGS) entry which is preliminary data.</text>
</comment>
<feature type="region of interest" description="Disordered" evidence="1">
    <location>
        <begin position="1"/>
        <end position="72"/>
    </location>
</feature>
<proteinExistence type="predicted"/>
<organism evidence="2 3">
    <name type="scientific">Beauveria bassiana D1-5</name>
    <dbReference type="NCBI Taxonomy" id="1245745"/>
    <lineage>
        <taxon>Eukaryota</taxon>
        <taxon>Fungi</taxon>
        <taxon>Dikarya</taxon>
        <taxon>Ascomycota</taxon>
        <taxon>Pezizomycotina</taxon>
        <taxon>Sordariomycetes</taxon>
        <taxon>Hypocreomycetidae</taxon>
        <taxon>Hypocreales</taxon>
        <taxon>Cordycipitaceae</taxon>
        <taxon>Beauveria</taxon>
    </lineage>
</organism>
<sequence>MSPVRTRAAAASGPGTQASKHDLGSSHGGSQKVAKTESRSDGNVESAASRSKSVSKADTNDKQLSQKADDNTAPEVVETGILNYFIRGRVEIEEPKTLDEIARGYLVMRPLSDDIDLSKRPLPESLTARLLALPKKQLPQSTSDRFMAFVDETGMSYSDLTEGFLAPREYATKTKGVRHVPSATPVGEGVYAILRAQNETHFAYIATLPEEKQDFQSELGFRDRGSFIISSKNPKFSGPAYARLPSPPEYPKNILEEFGSYRWIPTKPEHLNYKNTQLLLIARGEKPQLATGDEEGQAKIEDEIEEMMEEDLKGMQHLSSNESEAIFADLHAKSKWFHDIPSSFGKS</sequence>
<dbReference type="OrthoDB" id="1028014at2759"/>
<dbReference type="PANTHER" id="PTHR34776">
    <property type="entry name" value="F17F16.3 PROTEIN"/>
    <property type="match status" value="1"/>
</dbReference>
<feature type="compositionally biased region" description="Low complexity" evidence="1">
    <location>
        <begin position="46"/>
        <end position="57"/>
    </location>
</feature>
<dbReference type="PANTHER" id="PTHR34776:SF1">
    <property type="entry name" value="F17F16.3 PROTEIN"/>
    <property type="match status" value="1"/>
</dbReference>
<protein>
    <recommendedName>
        <fullName evidence="4">BTB domain transcription factor</fullName>
    </recommendedName>
</protein>
<dbReference type="HOGENOM" id="CLU_024063_0_1_1"/>
<evidence type="ECO:0000313" key="2">
    <source>
        <dbReference type="EMBL" id="KGQ03941.1"/>
    </source>
</evidence>
<gene>
    <name evidence="2" type="ORF">BBAD15_g10812</name>
</gene>
<evidence type="ECO:0000256" key="1">
    <source>
        <dbReference type="SAM" id="MobiDB-lite"/>
    </source>
</evidence>